<proteinExistence type="predicted"/>
<protein>
    <submittedName>
        <fullName evidence="1">Uncharacterized protein</fullName>
    </submittedName>
</protein>
<evidence type="ECO:0000313" key="2">
    <source>
        <dbReference type="Proteomes" id="UP000031843"/>
    </source>
</evidence>
<reference evidence="1 2" key="1">
    <citation type="journal article" date="2015" name="Genome Announc.">
        <title>Complete Genome Sequence of Cupriavidus basilensis 4G11, Isolated from the Oak Ridge Field Research Center Site.</title>
        <authorList>
            <person name="Ray J."/>
            <person name="Waters R.J."/>
            <person name="Skerker J.M."/>
            <person name="Kuehl J.V."/>
            <person name="Price M.N."/>
            <person name="Huang J."/>
            <person name="Chakraborty R."/>
            <person name="Arkin A.P."/>
            <person name="Deutschbauer A."/>
        </authorList>
    </citation>
    <scope>NUCLEOTIDE SEQUENCE [LARGE SCALE GENOMIC DNA]</scope>
    <source>
        <strain evidence="1">4G11</strain>
    </source>
</reference>
<organism evidence="1 2">
    <name type="scientific">Cupriavidus basilensis</name>
    <dbReference type="NCBI Taxonomy" id="68895"/>
    <lineage>
        <taxon>Bacteria</taxon>
        <taxon>Pseudomonadati</taxon>
        <taxon>Pseudomonadota</taxon>
        <taxon>Betaproteobacteria</taxon>
        <taxon>Burkholderiales</taxon>
        <taxon>Burkholderiaceae</taxon>
        <taxon>Cupriavidus</taxon>
    </lineage>
</organism>
<gene>
    <name evidence="1" type="ORF">RR42_s1348</name>
</gene>
<evidence type="ECO:0000313" key="1">
    <source>
        <dbReference type="EMBL" id="AJG22936.1"/>
    </source>
</evidence>
<sequence length="41" mass="4496">MPTLPVSADRVSRLNDARCHPLATFCRIANARCAAGRVTQR</sequence>
<keyword evidence="2" id="KW-1185">Reference proteome</keyword>
<dbReference type="Proteomes" id="UP000031843">
    <property type="component" value="Chromosome secondary"/>
</dbReference>
<dbReference type="KEGG" id="cbw:RR42_s1348"/>
<dbReference type="EMBL" id="CP010537">
    <property type="protein sequence ID" value="AJG22936.1"/>
    <property type="molecule type" value="Genomic_DNA"/>
</dbReference>
<name>A0A0C4YQS2_9BURK</name>
<accession>A0A0C4YQS2</accession>
<dbReference type="AlphaFoldDB" id="A0A0C4YQS2"/>